<dbReference type="InterPro" id="IPR016181">
    <property type="entry name" value="Acyl_CoA_acyltransferase"/>
</dbReference>
<evidence type="ECO:0000259" key="3">
    <source>
        <dbReference type="PROSITE" id="PS51186"/>
    </source>
</evidence>
<dbReference type="SUPFAM" id="SSF55729">
    <property type="entry name" value="Acyl-CoA N-acyltransferases (Nat)"/>
    <property type="match status" value="1"/>
</dbReference>
<reference evidence="4 6" key="1">
    <citation type="submission" date="2018-11" db="EMBL/GenBank/DDBJ databases">
        <title>The first complete genome of Serratia liquefaciens isolated from metalophyte plant revel distinctness adaptive mechanisms in an extreme habitat.</title>
        <authorList>
            <person name="Caneschi W.L."/>
            <person name="Sanchez A.B."/>
            <person name="Felestrino E.B."/>
            <person name="Assis R.A.B."/>
            <person name="Lemes C.G.C."/>
            <person name="Cordeiro I.F."/>
            <person name="Fonseca N.P."/>
            <person name="Villa M."/>
            <person name="Vieira I.T."/>
            <person name="Moraes L.A."/>
            <person name="Kamino L.H.Y."/>
            <person name="do Carmo F."/>
            <person name="Garcia C.M."/>
            <person name="Almeida N.F."/>
            <person name="Silva R.S."/>
            <person name="Ferro J.A."/>
            <person name="Ferro M.I.T."/>
            <person name="Varani A.M."/>
            <person name="Ferreira R.M."/>
            <person name="dos Santos V.L."/>
            <person name="Silva U.C."/>
            <person name="Setubal J.C."/>
            <person name="Moreira L.M."/>
        </authorList>
    </citation>
    <scope>NUCLEOTIDE SEQUENCE [LARGE SCALE GENOMIC DNA]</scope>
    <source>
        <strain evidence="4 6">FG3</strain>
    </source>
</reference>
<accession>A0A380A1F2</accession>
<dbReference type="GO" id="GO:0016747">
    <property type="term" value="F:acyltransferase activity, transferring groups other than amino-acyl groups"/>
    <property type="evidence" value="ECO:0007669"/>
    <property type="project" value="InterPro"/>
</dbReference>
<proteinExistence type="predicted"/>
<dbReference type="InterPro" id="IPR050832">
    <property type="entry name" value="Bact_Acetyltransf"/>
</dbReference>
<evidence type="ECO:0000313" key="7">
    <source>
        <dbReference type="Proteomes" id="UP000595237"/>
    </source>
</evidence>
<evidence type="ECO:0000313" key="5">
    <source>
        <dbReference type="EMBL" id="QQU54473.1"/>
    </source>
</evidence>
<dbReference type="PROSITE" id="PS51186">
    <property type="entry name" value="GNAT"/>
    <property type="match status" value="1"/>
</dbReference>
<dbReference type="Pfam" id="PF00583">
    <property type="entry name" value="Acetyltransf_1"/>
    <property type="match status" value="1"/>
</dbReference>
<dbReference type="Proteomes" id="UP000595237">
    <property type="component" value="Chromosome"/>
</dbReference>
<gene>
    <name evidence="4" type="ORF">EGO53_18130</name>
    <name evidence="5" type="ORF">I6I38_19470</name>
</gene>
<reference evidence="5 7" key="2">
    <citation type="submission" date="2021-01" db="EMBL/GenBank/DDBJ databases">
        <title>FDA dAtabase for Regulatory Grade micrObial Sequences (FDA-ARGOS): Supporting development and validation of Infectious Disease Dx tests.</title>
        <authorList>
            <person name="Blissenbach B."/>
            <person name="Krut O."/>
            <person name="Tallon L."/>
            <person name="Sadzewicz L."/>
            <person name="Zhao X."/>
            <person name="Boylan J."/>
            <person name="Ott S."/>
            <person name="Bowen H."/>
            <person name="Vavikolanu K."/>
            <person name="Mehta A."/>
            <person name="Aluvathingal J."/>
            <person name="Nadendla S."/>
            <person name="Yan Y."/>
            <person name="Sichtig H."/>
        </authorList>
    </citation>
    <scope>NUCLEOTIDE SEQUENCE [LARGE SCALE GENOMIC DNA]</scope>
    <source>
        <strain evidence="5 7">FDAARGOS_1081</strain>
    </source>
</reference>
<evidence type="ECO:0000256" key="1">
    <source>
        <dbReference type="ARBA" id="ARBA00022679"/>
    </source>
</evidence>
<dbReference type="Proteomes" id="UP000317572">
    <property type="component" value="Chromosome"/>
</dbReference>
<dbReference type="PANTHER" id="PTHR43877">
    <property type="entry name" value="AMINOALKYLPHOSPHONATE N-ACETYLTRANSFERASE-RELATED-RELATED"/>
    <property type="match status" value="1"/>
</dbReference>
<accession>A0A515CZN4</accession>
<feature type="domain" description="N-acetyltransferase" evidence="3">
    <location>
        <begin position="1"/>
        <end position="154"/>
    </location>
</feature>
<dbReference type="RefSeq" id="WP_115059906.1">
    <property type="nucleotide sequence ID" value="NZ_CAMFKY010000006.1"/>
</dbReference>
<evidence type="ECO:0000313" key="4">
    <source>
        <dbReference type="EMBL" id="QDL33602.1"/>
    </source>
</evidence>
<dbReference type="InterPro" id="IPR000182">
    <property type="entry name" value="GNAT_dom"/>
</dbReference>
<sequence length="154" mass="17619">MTQRIIPLAECPQFSDVCAAWAFGQWGSQRGGSLERTRQRFAQCAQPSEDYTTLLAVEDERPLGMASLWPSDDHHRMDLSPWLAGVFVHPDHRRQGIAQRLEAAIVLLARQRNHPVLHLITDKSEALYAGWGWQTIERRRQYDGEVVVMEKKLG</sequence>
<dbReference type="CDD" id="cd04301">
    <property type="entry name" value="NAT_SF"/>
    <property type="match status" value="1"/>
</dbReference>
<organism evidence="4 6">
    <name type="scientific">Serratia liquefaciens</name>
    <dbReference type="NCBI Taxonomy" id="614"/>
    <lineage>
        <taxon>Bacteria</taxon>
        <taxon>Pseudomonadati</taxon>
        <taxon>Pseudomonadota</taxon>
        <taxon>Gammaproteobacteria</taxon>
        <taxon>Enterobacterales</taxon>
        <taxon>Yersiniaceae</taxon>
        <taxon>Serratia</taxon>
    </lineage>
</organism>
<keyword evidence="1 4" id="KW-0808">Transferase</keyword>
<name>A0A380A1F2_SERLI</name>
<dbReference type="EMBL" id="CP068148">
    <property type="protein sequence ID" value="QQU54473.1"/>
    <property type="molecule type" value="Genomic_DNA"/>
</dbReference>
<evidence type="ECO:0000256" key="2">
    <source>
        <dbReference type="ARBA" id="ARBA00023315"/>
    </source>
</evidence>
<protein>
    <submittedName>
        <fullName evidence="4">GNAT family N-acetyltransferase</fullName>
    </submittedName>
</protein>
<dbReference type="Gene3D" id="3.40.630.30">
    <property type="match status" value="1"/>
</dbReference>
<evidence type="ECO:0000313" key="6">
    <source>
        <dbReference type="Proteomes" id="UP000317572"/>
    </source>
</evidence>
<keyword evidence="2" id="KW-0012">Acyltransferase</keyword>
<dbReference type="EMBL" id="CP033893">
    <property type="protein sequence ID" value="QDL33602.1"/>
    <property type="molecule type" value="Genomic_DNA"/>
</dbReference>
<keyword evidence="7" id="KW-1185">Reference proteome</keyword>
<dbReference type="AlphaFoldDB" id="A0A380A1F2"/>